<evidence type="ECO:0000256" key="1">
    <source>
        <dbReference type="SAM" id="MobiDB-lite"/>
    </source>
</evidence>
<evidence type="ECO:0000313" key="3">
    <source>
        <dbReference type="Proteomes" id="UP000183656"/>
    </source>
</evidence>
<protein>
    <submittedName>
        <fullName evidence="2">Uncharacterized protein</fullName>
    </submittedName>
</protein>
<dbReference type="EMBL" id="FPBX01000069">
    <property type="protein sequence ID" value="SFV00284.1"/>
    <property type="molecule type" value="Genomic_DNA"/>
</dbReference>
<evidence type="ECO:0000313" key="2">
    <source>
        <dbReference type="EMBL" id="SFV00284.1"/>
    </source>
</evidence>
<reference evidence="2 3" key="1">
    <citation type="submission" date="2016-10" db="EMBL/GenBank/DDBJ databases">
        <authorList>
            <person name="de Groot N.N."/>
        </authorList>
    </citation>
    <scope>NUCLEOTIDE SEQUENCE [LARGE SCALE GENOMIC DNA]</scope>
    <source>
        <strain evidence="2 3">R-24608</strain>
    </source>
</reference>
<dbReference type="AlphaFoldDB" id="A0A1I7KSG0"/>
<organism evidence="2 3">
    <name type="scientific">Paenacidovorax caeni</name>
    <dbReference type="NCBI Taxonomy" id="343013"/>
    <lineage>
        <taxon>Bacteria</taxon>
        <taxon>Pseudomonadati</taxon>
        <taxon>Pseudomonadota</taxon>
        <taxon>Betaproteobacteria</taxon>
        <taxon>Burkholderiales</taxon>
        <taxon>Comamonadaceae</taxon>
        <taxon>Paenacidovorax</taxon>
    </lineage>
</organism>
<gene>
    <name evidence="2" type="ORF">SAMN04489707_10696</name>
</gene>
<sequence length="43" mass="4844">MVRASRSMTEELLASSGRYPNNPDCCTTHGVLDRLIEFETDLD</sequence>
<feature type="region of interest" description="Disordered" evidence="1">
    <location>
        <begin position="1"/>
        <end position="20"/>
    </location>
</feature>
<accession>A0A1I7KSG0</accession>
<keyword evidence="3" id="KW-1185">Reference proteome</keyword>
<name>A0A1I7KSG0_9BURK</name>
<dbReference type="Proteomes" id="UP000183656">
    <property type="component" value="Unassembled WGS sequence"/>
</dbReference>
<proteinExistence type="predicted"/>
<dbReference type="STRING" id="343013.SAMN04489707_10696"/>